<keyword evidence="1" id="KW-0805">Transcription regulation</keyword>
<name>A5GA93_GEOUR</name>
<sequence>MSKQWNGKTCPACFQGTLEHRVKRTQFEYRSNILEYDQEGAWCGTCGEGIVTGKEAAAAESLLDDFIARVDKEEASELARIRKKLGLNQKEAAMIAGGGHNAFSRYERGEARPVAAVVNLFRLLDRHPELLNELKKQKAA</sequence>
<dbReference type="PANTHER" id="PTHR36511:SF4">
    <property type="entry name" value="ANTITOXIN MQSA"/>
    <property type="match status" value="1"/>
</dbReference>
<dbReference type="Pfam" id="PF15731">
    <property type="entry name" value="MqsA_antitoxin"/>
    <property type="match status" value="1"/>
</dbReference>
<dbReference type="InterPro" id="IPR010982">
    <property type="entry name" value="Lambda_DNA-bd_dom_sf"/>
</dbReference>
<dbReference type="InterPro" id="IPR001387">
    <property type="entry name" value="Cro/C1-type_HTH"/>
</dbReference>
<keyword evidence="6" id="KW-1185">Reference proteome</keyword>
<evidence type="ECO:0000313" key="6">
    <source>
        <dbReference type="Proteomes" id="UP000006695"/>
    </source>
</evidence>
<dbReference type="NCBIfam" id="TIGR03831">
    <property type="entry name" value="YgiT_finger"/>
    <property type="match status" value="1"/>
</dbReference>
<evidence type="ECO:0000256" key="1">
    <source>
        <dbReference type="ARBA" id="ARBA00023015"/>
    </source>
</evidence>
<dbReference type="InterPro" id="IPR052359">
    <property type="entry name" value="HTH-type_reg/antitoxin"/>
</dbReference>
<dbReference type="InterPro" id="IPR032758">
    <property type="entry name" value="MqsA/HigA-2"/>
</dbReference>
<dbReference type="NCBIfam" id="TIGR03830">
    <property type="entry name" value="CxxCG_CxxCG_HTH"/>
    <property type="match status" value="1"/>
</dbReference>
<dbReference type="SMART" id="SM00530">
    <property type="entry name" value="HTH_XRE"/>
    <property type="match status" value="1"/>
</dbReference>
<dbReference type="PANTHER" id="PTHR36511">
    <property type="entry name" value="MERR FAMILY BACTERIAL REGULATORY PROTEIN"/>
    <property type="match status" value="1"/>
</dbReference>
<dbReference type="Gene3D" id="3.10.20.860">
    <property type="match status" value="1"/>
</dbReference>
<dbReference type="GO" id="GO:0003677">
    <property type="term" value="F:DNA binding"/>
    <property type="evidence" value="ECO:0007669"/>
    <property type="project" value="UniProtKB-KW"/>
</dbReference>
<dbReference type="STRING" id="351605.Gura_1300"/>
<dbReference type="Gene3D" id="1.10.260.40">
    <property type="entry name" value="lambda repressor-like DNA-binding domains"/>
    <property type="match status" value="1"/>
</dbReference>
<dbReference type="Proteomes" id="UP000006695">
    <property type="component" value="Chromosome"/>
</dbReference>
<dbReference type="SUPFAM" id="SSF47413">
    <property type="entry name" value="lambda repressor-like DNA-binding domains"/>
    <property type="match status" value="1"/>
</dbReference>
<accession>A5GA93</accession>
<dbReference type="InterPro" id="IPR022452">
    <property type="entry name" value="MqsA"/>
</dbReference>
<keyword evidence="2" id="KW-0238">DNA-binding</keyword>
<keyword evidence="3" id="KW-0804">Transcription</keyword>
<dbReference type="HOGENOM" id="CLU_115776_1_1_7"/>
<protein>
    <submittedName>
        <fullName evidence="5">Helix-turn-helix domain protein</fullName>
    </submittedName>
</protein>
<proteinExistence type="predicted"/>
<dbReference type="PROSITE" id="PS50943">
    <property type="entry name" value="HTH_CROC1"/>
    <property type="match status" value="1"/>
</dbReference>
<dbReference type="InterPro" id="IPR022453">
    <property type="entry name" value="Znf_MqsA-type"/>
</dbReference>
<dbReference type="KEGG" id="gur:Gura_1300"/>
<dbReference type="AlphaFoldDB" id="A5GA93"/>
<gene>
    <name evidence="5" type="ordered locus">Gura_1300</name>
</gene>
<evidence type="ECO:0000259" key="4">
    <source>
        <dbReference type="PROSITE" id="PS50943"/>
    </source>
</evidence>
<organism evidence="5 6">
    <name type="scientific">Geotalea uraniireducens (strain Rf4)</name>
    <name type="common">Geobacter uraniireducens</name>
    <dbReference type="NCBI Taxonomy" id="351605"/>
    <lineage>
        <taxon>Bacteria</taxon>
        <taxon>Pseudomonadati</taxon>
        <taxon>Thermodesulfobacteriota</taxon>
        <taxon>Desulfuromonadia</taxon>
        <taxon>Geobacterales</taxon>
        <taxon>Geobacteraceae</taxon>
        <taxon>Geotalea</taxon>
    </lineage>
</organism>
<evidence type="ECO:0000256" key="2">
    <source>
        <dbReference type="ARBA" id="ARBA00023125"/>
    </source>
</evidence>
<dbReference type="RefSeq" id="WP_011938219.1">
    <property type="nucleotide sequence ID" value="NC_009483.1"/>
</dbReference>
<dbReference type="CDD" id="cd00093">
    <property type="entry name" value="HTH_XRE"/>
    <property type="match status" value="1"/>
</dbReference>
<reference evidence="5 6" key="1">
    <citation type="submission" date="2007-05" db="EMBL/GenBank/DDBJ databases">
        <title>Complete sequence of Geobacter uraniireducens Rf4.</title>
        <authorList>
            <consortium name="US DOE Joint Genome Institute"/>
            <person name="Copeland A."/>
            <person name="Lucas S."/>
            <person name="Lapidus A."/>
            <person name="Barry K."/>
            <person name="Detter J.C."/>
            <person name="Glavina del Rio T."/>
            <person name="Hammon N."/>
            <person name="Israni S."/>
            <person name="Dalin E."/>
            <person name="Tice H."/>
            <person name="Pitluck S."/>
            <person name="Chertkov O."/>
            <person name="Brettin T."/>
            <person name="Bruce D."/>
            <person name="Han C."/>
            <person name="Schmutz J."/>
            <person name="Larimer F."/>
            <person name="Land M."/>
            <person name="Hauser L."/>
            <person name="Kyrpides N."/>
            <person name="Mikhailova N."/>
            <person name="Shelobolina E."/>
            <person name="Aklujkar M."/>
            <person name="Lovley D."/>
            <person name="Richardson P."/>
        </authorList>
    </citation>
    <scope>NUCLEOTIDE SEQUENCE [LARGE SCALE GENOMIC DNA]</scope>
    <source>
        <strain evidence="5 6">Rf4</strain>
    </source>
</reference>
<evidence type="ECO:0000256" key="3">
    <source>
        <dbReference type="ARBA" id="ARBA00023163"/>
    </source>
</evidence>
<feature type="domain" description="HTH cro/C1-type" evidence="4">
    <location>
        <begin position="78"/>
        <end position="131"/>
    </location>
</feature>
<dbReference type="EMBL" id="CP000698">
    <property type="protein sequence ID" value="ABQ25501.1"/>
    <property type="molecule type" value="Genomic_DNA"/>
</dbReference>
<evidence type="ECO:0000313" key="5">
    <source>
        <dbReference type="EMBL" id="ABQ25501.1"/>
    </source>
</evidence>